<gene>
    <name evidence="6 9" type="primary">tilS</name>
    <name evidence="9" type="ORF">E6K72_06105</name>
</gene>
<dbReference type="SUPFAM" id="SSF52402">
    <property type="entry name" value="Adenine nucleotide alpha hydrolases-like"/>
    <property type="match status" value="1"/>
</dbReference>
<evidence type="ECO:0000256" key="5">
    <source>
        <dbReference type="ARBA" id="ARBA00048539"/>
    </source>
</evidence>
<dbReference type="GO" id="GO:0005737">
    <property type="term" value="C:cytoplasm"/>
    <property type="evidence" value="ECO:0007669"/>
    <property type="project" value="UniProtKB-SubCell"/>
</dbReference>
<evidence type="ECO:0000256" key="7">
    <source>
        <dbReference type="SAM" id="MobiDB-lite"/>
    </source>
</evidence>
<comment type="function">
    <text evidence="6">Ligates lysine onto the cytidine present at position 34 of the AUA codon-specific tRNA(Ile) that contains the anticodon CAU, in an ATP-dependent manner. Cytidine is converted to lysidine, thus changing the amino acid specificity of the tRNA from methionine to isoleucine.</text>
</comment>
<reference evidence="9 10" key="1">
    <citation type="journal article" date="2019" name="Nat. Microbiol.">
        <title>Mediterranean grassland soil C-N compound turnover is dependent on rainfall and depth, and is mediated by genomically divergent microorganisms.</title>
        <authorList>
            <person name="Diamond S."/>
            <person name="Andeer P.F."/>
            <person name="Li Z."/>
            <person name="Crits-Christoph A."/>
            <person name="Burstein D."/>
            <person name="Anantharaman K."/>
            <person name="Lane K.R."/>
            <person name="Thomas B.C."/>
            <person name="Pan C."/>
            <person name="Northen T.R."/>
            <person name="Banfield J.F."/>
        </authorList>
    </citation>
    <scope>NUCLEOTIDE SEQUENCE [LARGE SCALE GENOMIC DNA]</scope>
    <source>
        <strain evidence="9">WS_2</strain>
    </source>
</reference>
<dbReference type="PANTHER" id="PTHR43033:SF1">
    <property type="entry name" value="TRNA(ILE)-LYSIDINE SYNTHASE-RELATED"/>
    <property type="match status" value="1"/>
</dbReference>
<dbReference type="NCBIfam" id="TIGR02432">
    <property type="entry name" value="lysidine_TilS_N"/>
    <property type="match status" value="1"/>
</dbReference>
<dbReference type="GO" id="GO:0005524">
    <property type="term" value="F:ATP binding"/>
    <property type="evidence" value="ECO:0007669"/>
    <property type="project" value="UniProtKB-UniRule"/>
</dbReference>
<comment type="subcellular location">
    <subcellularLocation>
        <location evidence="6">Cytoplasm</location>
    </subcellularLocation>
</comment>
<organism evidence="9 10">
    <name type="scientific">Eiseniibacteriota bacterium</name>
    <dbReference type="NCBI Taxonomy" id="2212470"/>
    <lineage>
        <taxon>Bacteria</taxon>
        <taxon>Candidatus Eiseniibacteriota</taxon>
    </lineage>
</organism>
<evidence type="ECO:0000256" key="4">
    <source>
        <dbReference type="ARBA" id="ARBA00022840"/>
    </source>
</evidence>
<sequence>MRLRGIEPCLRRALSGPCRLPAGSGLLVAVSGGADSTALLAGLARVAPEFGLSLHAAHLHHGLRGAAADADLAFVRRLCARLGVPLIAARCNASALMKRHGLAGENGLRVLRRRFLRAALRRARAAAIATAHTADDQLETVLMRLLRGAGLRGLGGMRERQGAWLKPLLEATRLEIVSDLRAARMKWREDASNREAAWTRNRVRNDAIPALLRALDPAPGAAVGRAGAAPTPTSDRAPALAARDRAALARRVAYAAREARDAEEALGAWLAASRPALCRIEGGVATLERERLGSFPIAARRMALRAAWRRIAPAGLGLTRRHMAGLCSLVAASRPHGRLDLPAGVRAVRERDTIRLVAGRAGMSPREPINGRRPRAASGGPRRSLLAHGESHD</sequence>
<dbReference type="GO" id="GO:0032267">
    <property type="term" value="F:tRNA(Ile)-lysidine synthase activity"/>
    <property type="evidence" value="ECO:0007669"/>
    <property type="project" value="UniProtKB-EC"/>
</dbReference>
<evidence type="ECO:0000256" key="3">
    <source>
        <dbReference type="ARBA" id="ARBA00022741"/>
    </source>
</evidence>
<dbReference type="InterPro" id="IPR012795">
    <property type="entry name" value="tRNA_Ile_lys_synt_N"/>
</dbReference>
<evidence type="ECO:0000256" key="1">
    <source>
        <dbReference type="ARBA" id="ARBA00022598"/>
    </source>
</evidence>
<keyword evidence="2 6" id="KW-0819">tRNA processing</keyword>
<comment type="similarity">
    <text evidence="6">Belongs to the tRNA(Ile)-lysidine synthase family.</text>
</comment>
<dbReference type="InterPro" id="IPR012094">
    <property type="entry name" value="tRNA_Ile_lys_synt"/>
</dbReference>
<dbReference type="Gene3D" id="3.40.50.620">
    <property type="entry name" value="HUPs"/>
    <property type="match status" value="1"/>
</dbReference>
<evidence type="ECO:0000256" key="6">
    <source>
        <dbReference type="HAMAP-Rule" id="MF_01161"/>
    </source>
</evidence>
<comment type="domain">
    <text evidence="6">The N-terminal region contains the highly conserved SGGXDS motif, predicted to be a P-loop motif involved in ATP binding.</text>
</comment>
<feature type="domain" description="tRNA(Ile)-lysidine/2-thiocytidine synthase N-terminal" evidence="8">
    <location>
        <begin position="26"/>
        <end position="205"/>
    </location>
</feature>
<dbReference type="Pfam" id="PF01171">
    <property type="entry name" value="ATP_bind_3"/>
    <property type="match status" value="1"/>
</dbReference>
<feature type="binding site" evidence="6">
    <location>
        <begin position="31"/>
        <end position="36"/>
    </location>
    <ligand>
        <name>ATP</name>
        <dbReference type="ChEBI" id="CHEBI:30616"/>
    </ligand>
</feature>
<dbReference type="AlphaFoldDB" id="A0A538SWC5"/>
<evidence type="ECO:0000313" key="10">
    <source>
        <dbReference type="Proteomes" id="UP000317716"/>
    </source>
</evidence>
<keyword evidence="6" id="KW-0963">Cytoplasm</keyword>
<dbReference type="PANTHER" id="PTHR43033">
    <property type="entry name" value="TRNA(ILE)-LYSIDINE SYNTHASE-RELATED"/>
    <property type="match status" value="1"/>
</dbReference>
<name>A0A538SWC5_UNCEI</name>
<dbReference type="CDD" id="cd01992">
    <property type="entry name" value="TilS_N"/>
    <property type="match status" value="1"/>
</dbReference>
<keyword evidence="1 6" id="KW-0436">Ligase</keyword>
<keyword evidence="4 6" id="KW-0067">ATP-binding</keyword>
<dbReference type="EMBL" id="VBOS01000204">
    <property type="protein sequence ID" value="TMQ55645.1"/>
    <property type="molecule type" value="Genomic_DNA"/>
</dbReference>
<dbReference type="Proteomes" id="UP000317716">
    <property type="component" value="Unassembled WGS sequence"/>
</dbReference>
<comment type="catalytic activity">
    <reaction evidence="5 6">
        <text>cytidine(34) in tRNA(Ile2) + L-lysine + ATP = lysidine(34) in tRNA(Ile2) + AMP + diphosphate + H(+)</text>
        <dbReference type="Rhea" id="RHEA:43744"/>
        <dbReference type="Rhea" id="RHEA-COMP:10625"/>
        <dbReference type="Rhea" id="RHEA-COMP:10670"/>
        <dbReference type="ChEBI" id="CHEBI:15378"/>
        <dbReference type="ChEBI" id="CHEBI:30616"/>
        <dbReference type="ChEBI" id="CHEBI:32551"/>
        <dbReference type="ChEBI" id="CHEBI:33019"/>
        <dbReference type="ChEBI" id="CHEBI:82748"/>
        <dbReference type="ChEBI" id="CHEBI:83665"/>
        <dbReference type="ChEBI" id="CHEBI:456215"/>
        <dbReference type="EC" id="6.3.4.19"/>
    </reaction>
</comment>
<dbReference type="InterPro" id="IPR014729">
    <property type="entry name" value="Rossmann-like_a/b/a_fold"/>
</dbReference>
<evidence type="ECO:0000313" key="9">
    <source>
        <dbReference type="EMBL" id="TMQ55645.1"/>
    </source>
</evidence>
<dbReference type="InterPro" id="IPR011063">
    <property type="entry name" value="TilS/TtcA_N"/>
</dbReference>
<accession>A0A538SWC5</accession>
<dbReference type="HAMAP" id="MF_01161">
    <property type="entry name" value="tRNA_Ile_lys_synt"/>
    <property type="match status" value="1"/>
</dbReference>
<dbReference type="EC" id="6.3.4.19" evidence="6"/>
<keyword evidence="3 6" id="KW-0547">Nucleotide-binding</keyword>
<comment type="caution">
    <text evidence="9">The sequence shown here is derived from an EMBL/GenBank/DDBJ whole genome shotgun (WGS) entry which is preliminary data.</text>
</comment>
<evidence type="ECO:0000259" key="8">
    <source>
        <dbReference type="Pfam" id="PF01171"/>
    </source>
</evidence>
<proteinExistence type="inferred from homology"/>
<protein>
    <recommendedName>
        <fullName evidence="6">tRNA(Ile)-lysidine synthase</fullName>
        <ecNumber evidence="6">6.3.4.19</ecNumber>
    </recommendedName>
    <alternativeName>
        <fullName evidence="6">tRNA(Ile)-2-lysyl-cytidine synthase</fullName>
    </alternativeName>
    <alternativeName>
        <fullName evidence="6">tRNA(Ile)-lysidine synthetase</fullName>
    </alternativeName>
</protein>
<dbReference type="GO" id="GO:0006400">
    <property type="term" value="P:tRNA modification"/>
    <property type="evidence" value="ECO:0007669"/>
    <property type="project" value="UniProtKB-UniRule"/>
</dbReference>
<feature type="region of interest" description="Disordered" evidence="7">
    <location>
        <begin position="360"/>
        <end position="393"/>
    </location>
</feature>
<evidence type="ECO:0000256" key="2">
    <source>
        <dbReference type="ARBA" id="ARBA00022694"/>
    </source>
</evidence>